<reference evidence="2" key="2">
    <citation type="submission" date="2021-01" db="EMBL/GenBank/DDBJ databases">
        <authorList>
            <person name="Schikora-Tamarit M.A."/>
        </authorList>
    </citation>
    <scope>NUCLEOTIDE SEQUENCE</scope>
    <source>
        <strain evidence="2">CBS6341</strain>
    </source>
</reference>
<dbReference type="InterPro" id="IPR022742">
    <property type="entry name" value="Hydrolase_4"/>
</dbReference>
<reference evidence="2" key="1">
    <citation type="journal article" date="2021" name="Open Biol.">
        <title>Shared evolutionary footprints suggest mitochondrial oxidative damage underlies multiple complex I losses in fungi.</title>
        <authorList>
            <person name="Schikora-Tamarit M.A."/>
            <person name="Marcet-Houben M."/>
            <person name="Nosek J."/>
            <person name="Gabaldon T."/>
        </authorList>
    </citation>
    <scope>NUCLEOTIDE SEQUENCE</scope>
    <source>
        <strain evidence="2">CBS6341</strain>
    </source>
</reference>
<keyword evidence="3" id="KW-1185">Reference proteome</keyword>
<evidence type="ECO:0000313" key="3">
    <source>
        <dbReference type="Proteomes" id="UP000769528"/>
    </source>
</evidence>
<proteinExistence type="predicted"/>
<name>A0A9P8TE02_9ASCO</name>
<dbReference type="InterPro" id="IPR000073">
    <property type="entry name" value="AB_hydrolase_1"/>
</dbReference>
<dbReference type="Pfam" id="PF12146">
    <property type="entry name" value="Hydrolase_4"/>
    <property type="match status" value="1"/>
</dbReference>
<feature type="domain" description="Serine aminopeptidase S33" evidence="1">
    <location>
        <begin position="38"/>
        <end position="286"/>
    </location>
</feature>
<dbReference type="PANTHER" id="PTHR11614">
    <property type="entry name" value="PHOSPHOLIPASE-RELATED"/>
    <property type="match status" value="1"/>
</dbReference>
<accession>A0A9P8TE02</accession>
<evidence type="ECO:0000259" key="1">
    <source>
        <dbReference type="Pfam" id="PF12146"/>
    </source>
</evidence>
<dbReference type="PRINTS" id="PR00111">
    <property type="entry name" value="ABHYDROLASE"/>
</dbReference>
<evidence type="ECO:0000313" key="2">
    <source>
        <dbReference type="EMBL" id="KAH3676053.1"/>
    </source>
</evidence>
<protein>
    <recommendedName>
        <fullName evidence="1">Serine aminopeptidase S33 domain-containing protein</fullName>
    </recommendedName>
</protein>
<sequence>MISANIPYFTEREPLHDTVSFNGADFRTTFWPVPVKEEIKGRIIFLHGFSDYFNSYYKFFDKISSQGYEVFTFDQRGAGYTSQGDAKGITDEFHVFNDLDHFIERNLKELENKNRRLYLAGHSMGGGIALNYGIHGKYKNEFAGIFVTAPLVLLDNATRPGFLKFNFLKMFLLPIFPNLKVSSNLNIKYVTKDIAWQEYYKNDKIIQPPITSLRQSYDFIVRGEKLMKKDYVQNFSKPVLILHSKEDRVNSIEGTKKFYNLISHINDKEFHVIEKDAQHTLFAETDDVYEEVEKIIVDWLKKH</sequence>
<dbReference type="EMBL" id="JAEUBF010000681">
    <property type="protein sequence ID" value="KAH3676053.1"/>
    <property type="molecule type" value="Genomic_DNA"/>
</dbReference>
<dbReference type="InterPro" id="IPR029058">
    <property type="entry name" value="AB_hydrolase_fold"/>
</dbReference>
<dbReference type="Gene3D" id="3.40.50.1820">
    <property type="entry name" value="alpha/beta hydrolase"/>
    <property type="match status" value="1"/>
</dbReference>
<dbReference type="Proteomes" id="UP000769528">
    <property type="component" value="Unassembled WGS sequence"/>
</dbReference>
<dbReference type="SUPFAM" id="SSF53474">
    <property type="entry name" value="alpha/beta-Hydrolases"/>
    <property type="match status" value="1"/>
</dbReference>
<organism evidence="2 3">
    <name type="scientific">Wickerhamomyces mucosus</name>
    <dbReference type="NCBI Taxonomy" id="1378264"/>
    <lineage>
        <taxon>Eukaryota</taxon>
        <taxon>Fungi</taxon>
        <taxon>Dikarya</taxon>
        <taxon>Ascomycota</taxon>
        <taxon>Saccharomycotina</taxon>
        <taxon>Saccharomycetes</taxon>
        <taxon>Phaffomycetales</taxon>
        <taxon>Wickerhamomycetaceae</taxon>
        <taxon>Wickerhamomyces</taxon>
    </lineage>
</organism>
<dbReference type="OrthoDB" id="10249433at2759"/>
<comment type="caution">
    <text evidence="2">The sequence shown here is derived from an EMBL/GenBank/DDBJ whole genome shotgun (WGS) entry which is preliminary data.</text>
</comment>
<dbReference type="AlphaFoldDB" id="A0A9P8TE02"/>
<dbReference type="InterPro" id="IPR051044">
    <property type="entry name" value="MAG_DAG_Lipase"/>
</dbReference>
<gene>
    <name evidence="2" type="ORF">WICMUC_002350</name>
</gene>